<reference evidence="2 3" key="1">
    <citation type="submission" date="2016-02" db="EMBL/GenBank/DDBJ databases">
        <authorList>
            <person name="Wen L."/>
            <person name="He K."/>
            <person name="Yang H."/>
        </authorList>
    </citation>
    <scope>NUCLEOTIDE SEQUENCE [LARGE SCALE GENOMIC DNA]</scope>
    <source>
        <strain evidence="2 3">TSA40</strain>
    </source>
</reference>
<dbReference type="InterPro" id="IPR000627">
    <property type="entry name" value="Intradiol_dOase_C"/>
</dbReference>
<organism evidence="2 3">
    <name type="scientific">Noviherbaspirillum denitrificans</name>
    <dbReference type="NCBI Taxonomy" id="1968433"/>
    <lineage>
        <taxon>Bacteria</taxon>
        <taxon>Pseudomonadati</taxon>
        <taxon>Pseudomonadota</taxon>
        <taxon>Betaproteobacteria</taxon>
        <taxon>Burkholderiales</taxon>
        <taxon>Oxalobacteraceae</taxon>
        <taxon>Noviherbaspirillum</taxon>
    </lineage>
</organism>
<gene>
    <name evidence="2" type="ORF">AYR66_12205</name>
</gene>
<name>A0A254TBY0_9BURK</name>
<proteinExistence type="predicted"/>
<dbReference type="InterPro" id="IPR015889">
    <property type="entry name" value="Intradiol_dOase_core"/>
</dbReference>
<dbReference type="AlphaFoldDB" id="A0A254TBY0"/>
<dbReference type="GO" id="GO:0016702">
    <property type="term" value="F:oxidoreductase activity, acting on single donors with incorporation of molecular oxygen, incorporation of two atoms of oxygen"/>
    <property type="evidence" value="ECO:0007669"/>
    <property type="project" value="InterPro"/>
</dbReference>
<evidence type="ECO:0000313" key="2">
    <source>
        <dbReference type="EMBL" id="OWW20144.1"/>
    </source>
</evidence>
<dbReference type="SUPFAM" id="SSF49482">
    <property type="entry name" value="Aromatic compound dioxygenase"/>
    <property type="match status" value="1"/>
</dbReference>
<dbReference type="Proteomes" id="UP000197535">
    <property type="component" value="Unassembled WGS sequence"/>
</dbReference>
<comment type="caution">
    <text evidence="2">The sequence shown here is derived from an EMBL/GenBank/DDBJ whole genome shotgun (WGS) entry which is preliminary data.</text>
</comment>
<dbReference type="Pfam" id="PF00775">
    <property type="entry name" value="Dioxygenase_C"/>
    <property type="match status" value="1"/>
</dbReference>
<dbReference type="OrthoDB" id="9805815at2"/>
<evidence type="ECO:0000259" key="1">
    <source>
        <dbReference type="Pfam" id="PF00775"/>
    </source>
</evidence>
<accession>A0A254TBY0</accession>
<feature type="domain" description="Intradiol ring-cleavage dioxygenases" evidence="1">
    <location>
        <begin position="49"/>
        <end position="160"/>
    </location>
</feature>
<sequence>MDKGAATPEAGISRRDALLILGASMITVPAIGQAQALMPACVVTPEQTEGPYFSDFMLNRSDIRSDPGDGIAKPGIPLALVLRVRAVEGSRCTPLPGAIVDVWHCDATGAYSDALDSAFDTRGKKFLRGYQVTDSGGAVRFTTIYPGWYPGRAVHVHFKVRTKARSGRDAEFTSQLYFPDSINERVLASAPYARPGRQGQRNENDGLYRRGGRFLMADIAQAPGGGFNASFDIGLNL</sequence>
<dbReference type="PANTHER" id="PTHR34315">
    <property type="match status" value="1"/>
</dbReference>
<dbReference type="EMBL" id="LSTO01000001">
    <property type="protein sequence ID" value="OWW20144.1"/>
    <property type="molecule type" value="Genomic_DNA"/>
</dbReference>
<dbReference type="PANTHER" id="PTHR34315:SF1">
    <property type="entry name" value="INTRADIOL RING-CLEAVAGE DIOXYGENASES DOMAIN-CONTAINING PROTEIN-RELATED"/>
    <property type="match status" value="1"/>
</dbReference>
<dbReference type="Gene3D" id="2.60.130.10">
    <property type="entry name" value="Aromatic compound dioxygenase"/>
    <property type="match status" value="1"/>
</dbReference>
<dbReference type="GO" id="GO:0008199">
    <property type="term" value="F:ferric iron binding"/>
    <property type="evidence" value="ECO:0007669"/>
    <property type="project" value="InterPro"/>
</dbReference>
<dbReference type="CDD" id="cd03457">
    <property type="entry name" value="intradiol_dioxygenase_like"/>
    <property type="match status" value="1"/>
</dbReference>
<dbReference type="RefSeq" id="WP_088707032.1">
    <property type="nucleotide sequence ID" value="NZ_LSTO01000001.1"/>
</dbReference>
<evidence type="ECO:0000313" key="3">
    <source>
        <dbReference type="Proteomes" id="UP000197535"/>
    </source>
</evidence>
<keyword evidence="3" id="KW-1185">Reference proteome</keyword>
<protein>
    <submittedName>
        <fullName evidence="2">Twin-arginine translocation pathway signal protein</fullName>
    </submittedName>
</protein>